<evidence type="ECO:0000256" key="5">
    <source>
        <dbReference type="ARBA" id="ARBA00024335"/>
    </source>
</evidence>
<dbReference type="NCBIfam" id="TIGR02499">
    <property type="entry name" value="HrpE_YscL_not"/>
    <property type="match status" value="1"/>
</dbReference>
<keyword evidence="4" id="KW-0653">Protein transport</keyword>
<dbReference type="InterPro" id="IPR009335">
    <property type="entry name" value="T3SS_HrpE/ATPase_suE"/>
</dbReference>
<evidence type="ECO:0000256" key="2">
    <source>
        <dbReference type="ARBA" id="ARBA00022448"/>
    </source>
</evidence>
<comment type="caution">
    <text evidence="7">The sequence shown here is derived from an EMBL/GenBank/DDBJ whole genome shotgun (WGS) entry which is preliminary data.</text>
</comment>
<keyword evidence="3" id="KW-0963">Cytoplasm</keyword>
<keyword evidence="2" id="KW-0813">Transport</keyword>
<protein>
    <submittedName>
        <fullName evidence="7">Type III secretion system stator protein SctL</fullName>
    </submittedName>
</protein>
<proteinExistence type="inferred from homology"/>
<comment type="subcellular location">
    <subcellularLocation>
        <location evidence="1">Cytoplasm</location>
    </subcellularLocation>
</comment>
<accession>A0ABX2QQM6</accession>
<evidence type="ECO:0000256" key="1">
    <source>
        <dbReference type="ARBA" id="ARBA00004496"/>
    </source>
</evidence>
<sequence length="197" mass="22962">MLCRRTIELLKGPAALSRRLIPREELADWEQANQLLIRANAQVDELIRQAEKECEALLEKASLEIWQRADTLLKRWDHDRQAMCESLEHYATSITHQAIRCLLDETVPHQRLAALCKQLLASQVQVADATLLCHPYDLEEMKQCLVNHHVSIWKLHADEAVPHQTLVLKTDEGDFRINWNSMLESFFTNNKEYWLNV</sequence>
<name>A0ABX2QQM6_9PSED</name>
<evidence type="ECO:0000256" key="4">
    <source>
        <dbReference type="ARBA" id="ARBA00022927"/>
    </source>
</evidence>
<dbReference type="Proteomes" id="UP000572863">
    <property type="component" value="Unassembled WGS sequence"/>
</dbReference>
<evidence type="ECO:0000313" key="7">
    <source>
        <dbReference type="EMBL" id="NWD93585.1"/>
    </source>
</evidence>
<evidence type="ECO:0000256" key="3">
    <source>
        <dbReference type="ARBA" id="ARBA00022490"/>
    </source>
</evidence>
<dbReference type="EMBL" id="JACARY010000005">
    <property type="protein sequence ID" value="NWD93585.1"/>
    <property type="molecule type" value="Genomic_DNA"/>
</dbReference>
<keyword evidence="8" id="KW-1185">Reference proteome</keyword>
<evidence type="ECO:0000313" key="8">
    <source>
        <dbReference type="Proteomes" id="UP000572863"/>
    </source>
</evidence>
<organism evidence="7 8">
    <name type="scientific">Pseudomonas reactans</name>
    <dbReference type="NCBI Taxonomy" id="117680"/>
    <lineage>
        <taxon>Bacteria</taxon>
        <taxon>Pseudomonadati</taxon>
        <taxon>Pseudomonadota</taxon>
        <taxon>Gammaproteobacteria</taxon>
        <taxon>Pseudomonadales</taxon>
        <taxon>Pseudomonadaceae</taxon>
        <taxon>Pseudomonas</taxon>
    </lineage>
</organism>
<keyword evidence="6" id="KW-0175">Coiled coil</keyword>
<feature type="coiled-coil region" evidence="6">
    <location>
        <begin position="29"/>
        <end position="60"/>
    </location>
</feature>
<dbReference type="InterPro" id="IPR012842">
    <property type="entry name" value="T3SS_SctL/SctL2"/>
</dbReference>
<reference evidence="7 8" key="1">
    <citation type="submission" date="2020-04" db="EMBL/GenBank/DDBJ databases">
        <title>Molecular characterization of pseudomonads from Agaricus bisporus reveal novel blotch 2 pathogens in Western Europe.</title>
        <authorList>
            <person name="Taparia T."/>
            <person name="Krijger M."/>
            <person name="Haynes E."/>
            <person name="Elpinstone J.G."/>
            <person name="Noble R."/>
            <person name="Van Der Wolf J."/>
        </authorList>
    </citation>
    <scope>NUCLEOTIDE SEQUENCE [LARGE SCALE GENOMIC DNA]</scope>
    <source>
        <strain evidence="7 8">P7774</strain>
    </source>
</reference>
<dbReference type="Pfam" id="PF06188">
    <property type="entry name" value="HrpE"/>
    <property type="match status" value="1"/>
</dbReference>
<dbReference type="RefSeq" id="WP_177050377.1">
    <property type="nucleotide sequence ID" value="NZ_JACAQM010000002.1"/>
</dbReference>
<gene>
    <name evidence="7" type="primary">sctL</name>
    <name evidence="7" type="ORF">HX871_04100</name>
</gene>
<evidence type="ECO:0000256" key="6">
    <source>
        <dbReference type="SAM" id="Coils"/>
    </source>
</evidence>
<comment type="similarity">
    <text evidence="5">Belongs to the SctL stator family.</text>
</comment>